<evidence type="ECO:0000313" key="3">
    <source>
        <dbReference type="EMBL" id="CUV09271.1"/>
    </source>
</evidence>
<dbReference type="SUPFAM" id="SSF51735">
    <property type="entry name" value="NAD(P)-binding Rossmann-fold domains"/>
    <property type="match status" value="1"/>
</dbReference>
<protein>
    <submittedName>
        <fullName evidence="3">3-oxoacyl-[acyl-carrier protein] reductase</fullName>
        <ecNumber evidence="3">1.1.1.100</ecNumber>
    </submittedName>
</protein>
<dbReference type="Pfam" id="PF00106">
    <property type="entry name" value="adh_short"/>
    <property type="match status" value="1"/>
</dbReference>
<dbReference type="EC" id="1.1.1.100" evidence="3"/>
<name>A0A161KGN2_9ZZZZ</name>
<sequence length="267" mass="28988">MNLSGKTAIVTGASRGIGPYIAKTLADQGVTVLAVARNENGLQKTKSEIESSGGICHIHPFDLADINALEGFVDDLWDQYHPIQILVNNAGIEKYNHFDQETSEDISAILKTNLGCPLELTRCMLPRMIEQREGHVVNIASLAGKKGVAYNTIYSASKAGLLMWADGMRQEFMDSPVDISVICPGYISDAGMFYDGGIEPPAILGSSKPQKVADAVVKALRKGSCEIIVNSVPVRFLLAVGQISWRLADNLVKWFGVRALSRKRISI</sequence>
<dbReference type="PANTHER" id="PTHR44196">
    <property type="entry name" value="DEHYDROGENASE/REDUCTASE SDR FAMILY MEMBER 7B"/>
    <property type="match status" value="1"/>
</dbReference>
<dbReference type="AlphaFoldDB" id="A0A161KGN2"/>
<dbReference type="PANTHER" id="PTHR44196:SF1">
    <property type="entry name" value="DEHYDROGENASE_REDUCTASE SDR FAMILY MEMBER 7B"/>
    <property type="match status" value="1"/>
</dbReference>
<comment type="similarity">
    <text evidence="1">Belongs to the short-chain dehydrogenases/reductases (SDR) family.</text>
</comment>
<evidence type="ECO:0000256" key="1">
    <source>
        <dbReference type="ARBA" id="ARBA00006484"/>
    </source>
</evidence>
<reference evidence="3" key="1">
    <citation type="submission" date="2015-10" db="EMBL/GenBank/DDBJ databases">
        <authorList>
            <person name="Gilbert D.G."/>
        </authorList>
    </citation>
    <scope>NUCLEOTIDE SEQUENCE</scope>
</reference>
<accession>A0A161KGN2</accession>
<dbReference type="InterPro" id="IPR020904">
    <property type="entry name" value="Sc_DH/Rdtase_CS"/>
</dbReference>
<dbReference type="InterPro" id="IPR036291">
    <property type="entry name" value="NAD(P)-bd_dom_sf"/>
</dbReference>
<dbReference type="PRINTS" id="PR00080">
    <property type="entry name" value="SDRFAMILY"/>
</dbReference>
<proteinExistence type="inferred from homology"/>
<evidence type="ECO:0000256" key="2">
    <source>
        <dbReference type="ARBA" id="ARBA00023002"/>
    </source>
</evidence>
<dbReference type="PRINTS" id="PR00081">
    <property type="entry name" value="GDHRDH"/>
</dbReference>
<dbReference type="GO" id="GO:0016020">
    <property type="term" value="C:membrane"/>
    <property type="evidence" value="ECO:0007669"/>
    <property type="project" value="TreeGrafter"/>
</dbReference>
<gene>
    <name evidence="3" type="ORF">MGWOODY_Mmi945</name>
</gene>
<dbReference type="Gene3D" id="3.40.50.720">
    <property type="entry name" value="NAD(P)-binding Rossmann-like Domain"/>
    <property type="match status" value="1"/>
</dbReference>
<dbReference type="EMBL" id="FAXC01000208">
    <property type="protein sequence ID" value="CUV09271.1"/>
    <property type="molecule type" value="Genomic_DNA"/>
</dbReference>
<organism evidence="3">
    <name type="scientific">hydrothermal vent metagenome</name>
    <dbReference type="NCBI Taxonomy" id="652676"/>
    <lineage>
        <taxon>unclassified sequences</taxon>
        <taxon>metagenomes</taxon>
        <taxon>ecological metagenomes</taxon>
    </lineage>
</organism>
<dbReference type="PROSITE" id="PS00061">
    <property type="entry name" value="ADH_SHORT"/>
    <property type="match status" value="1"/>
</dbReference>
<dbReference type="InterPro" id="IPR002347">
    <property type="entry name" value="SDR_fam"/>
</dbReference>
<dbReference type="GO" id="GO:0004316">
    <property type="term" value="F:3-oxoacyl-[acyl-carrier-protein] reductase (NADPH) activity"/>
    <property type="evidence" value="ECO:0007669"/>
    <property type="project" value="UniProtKB-EC"/>
</dbReference>
<keyword evidence="2 3" id="KW-0560">Oxidoreductase</keyword>